<gene>
    <name evidence="5" type="ORF">KQ910_10850</name>
</gene>
<sequence>MPGVRKPSPAVAALRPSEYTAALVQVIRSEPSRVRGARVLEIGCGSGVVLAVMAGLGAVSLCGVDIEKDAIATGRSLLGELGHDAEIHQGDMWQPVAGRRFDLIVANLPHFPMDHFEVAGRLSTWSSGGIDGRELLDPFLEGLADHFAANGRALITHNAFVDVERSRQLLRRHGLAMHIVRTVLVHVAKEKIDLMTPSILGAEEGRSIHRYGPHVFADVHIVEIAVAGAHG</sequence>
<evidence type="ECO:0000313" key="6">
    <source>
        <dbReference type="Proteomes" id="UP000727907"/>
    </source>
</evidence>
<evidence type="ECO:0000256" key="3">
    <source>
        <dbReference type="ARBA" id="ARBA00022691"/>
    </source>
</evidence>
<keyword evidence="1 5" id="KW-0489">Methyltransferase</keyword>
<dbReference type="Proteomes" id="UP000727907">
    <property type="component" value="Unassembled WGS sequence"/>
</dbReference>
<dbReference type="PANTHER" id="PTHR45875">
    <property type="entry name" value="METHYLTRANSFERASE N6AMT1"/>
    <property type="match status" value="1"/>
</dbReference>
<reference evidence="5 6" key="1">
    <citation type="submission" date="2021-06" db="EMBL/GenBank/DDBJ databases">
        <authorList>
            <person name="Lee D.H."/>
        </authorList>
    </citation>
    <scope>NUCLEOTIDE SEQUENCE [LARGE SCALE GENOMIC DNA]</scope>
    <source>
        <strain evidence="5 6">MMS21-HV4-11</strain>
    </source>
</reference>
<name>A0ABS6IK68_9HYPH</name>
<comment type="caution">
    <text evidence="5">The sequence shown here is derived from an EMBL/GenBank/DDBJ whole genome shotgun (WGS) entry which is preliminary data.</text>
</comment>
<dbReference type="GO" id="GO:0008168">
    <property type="term" value="F:methyltransferase activity"/>
    <property type="evidence" value="ECO:0007669"/>
    <property type="project" value="UniProtKB-KW"/>
</dbReference>
<keyword evidence="3" id="KW-0949">S-adenosyl-L-methionine</keyword>
<evidence type="ECO:0000256" key="1">
    <source>
        <dbReference type="ARBA" id="ARBA00022603"/>
    </source>
</evidence>
<proteinExistence type="predicted"/>
<dbReference type="PANTHER" id="PTHR45875:SF1">
    <property type="entry name" value="METHYLTRANSFERASE N6AMT1"/>
    <property type="match status" value="1"/>
</dbReference>
<feature type="domain" description="Methyltransferase" evidence="4">
    <location>
        <begin position="39"/>
        <end position="115"/>
    </location>
</feature>
<evidence type="ECO:0000256" key="2">
    <source>
        <dbReference type="ARBA" id="ARBA00022679"/>
    </source>
</evidence>
<keyword evidence="2" id="KW-0808">Transferase</keyword>
<dbReference type="InterPro" id="IPR041698">
    <property type="entry name" value="Methyltransf_25"/>
</dbReference>
<dbReference type="RefSeq" id="WP_216959481.1">
    <property type="nucleotide sequence ID" value="NZ_JAHOPB010000001.1"/>
</dbReference>
<dbReference type="InterPro" id="IPR052190">
    <property type="entry name" value="Euk-Arch_PrmC-MTase"/>
</dbReference>
<protein>
    <submittedName>
        <fullName evidence="5">Methyltransferase domain-containing protein</fullName>
    </submittedName>
</protein>
<accession>A0ABS6IK68</accession>
<dbReference type="CDD" id="cd02440">
    <property type="entry name" value="AdoMet_MTases"/>
    <property type="match status" value="1"/>
</dbReference>
<evidence type="ECO:0000313" key="5">
    <source>
        <dbReference type="EMBL" id="MBU8874264.1"/>
    </source>
</evidence>
<keyword evidence="6" id="KW-1185">Reference proteome</keyword>
<dbReference type="GO" id="GO:0032259">
    <property type="term" value="P:methylation"/>
    <property type="evidence" value="ECO:0007669"/>
    <property type="project" value="UniProtKB-KW"/>
</dbReference>
<evidence type="ECO:0000259" key="4">
    <source>
        <dbReference type="Pfam" id="PF13649"/>
    </source>
</evidence>
<organism evidence="5 6">
    <name type="scientific">Reyranella humidisoli</name>
    <dbReference type="NCBI Taxonomy" id="2849149"/>
    <lineage>
        <taxon>Bacteria</taxon>
        <taxon>Pseudomonadati</taxon>
        <taxon>Pseudomonadota</taxon>
        <taxon>Alphaproteobacteria</taxon>
        <taxon>Hyphomicrobiales</taxon>
        <taxon>Reyranellaceae</taxon>
        <taxon>Reyranella</taxon>
    </lineage>
</organism>
<dbReference type="EMBL" id="JAHOPB010000001">
    <property type="protein sequence ID" value="MBU8874264.1"/>
    <property type="molecule type" value="Genomic_DNA"/>
</dbReference>
<dbReference type="Pfam" id="PF13649">
    <property type="entry name" value="Methyltransf_25"/>
    <property type="match status" value="1"/>
</dbReference>